<feature type="binding site" evidence="10">
    <location>
        <position position="264"/>
    </location>
    <ligand>
        <name>pyridoxal 5'-phosphate</name>
        <dbReference type="ChEBI" id="CHEBI:597326"/>
    </ligand>
</feature>
<evidence type="ECO:0000256" key="12">
    <source>
        <dbReference type="RuleBase" id="RU003985"/>
    </source>
</evidence>
<dbReference type="InterPro" id="IPR001216">
    <property type="entry name" value="P-phosphate_BS"/>
</dbReference>
<comment type="catalytic activity">
    <reaction evidence="9 12">
        <text>O-acetyl-L-serine + hydrogen sulfide = L-cysteine + acetate</text>
        <dbReference type="Rhea" id="RHEA:14829"/>
        <dbReference type="ChEBI" id="CHEBI:29919"/>
        <dbReference type="ChEBI" id="CHEBI:30089"/>
        <dbReference type="ChEBI" id="CHEBI:35235"/>
        <dbReference type="ChEBI" id="CHEBI:58340"/>
        <dbReference type="EC" id="2.5.1.47"/>
    </reaction>
</comment>
<dbReference type="GO" id="GO:0004124">
    <property type="term" value="F:cysteine synthase activity"/>
    <property type="evidence" value="ECO:0007669"/>
    <property type="project" value="UniProtKB-UniRule"/>
</dbReference>
<evidence type="ECO:0000256" key="3">
    <source>
        <dbReference type="ARBA" id="ARBA00007103"/>
    </source>
</evidence>
<dbReference type="SUPFAM" id="SSF53686">
    <property type="entry name" value="Tryptophan synthase beta subunit-like PLP-dependent enzymes"/>
    <property type="match status" value="1"/>
</dbReference>
<evidence type="ECO:0000313" key="14">
    <source>
        <dbReference type="EMBL" id="ABS51739.1"/>
    </source>
</evidence>
<feature type="binding site" evidence="10">
    <location>
        <begin position="176"/>
        <end position="180"/>
    </location>
    <ligand>
        <name>pyridoxal 5'-phosphate</name>
        <dbReference type="ChEBI" id="CHEBI:597326"/>
    </ligand>
</feature>
<dbReference type="RefSeq" id="WP_012108742.1">
    <property type="nucleotide sequence ID" value="NC_009714.1"/>
</dbReference>
<accession>A7I1R0</accession>
<comment type="similarity">
    <text evidence="3 12">Belongs to the cysteine synthase/cystathionine beta-synthase family.</text>
</comment>
<evidence type="ECO:0000256" key="11">
    <source>
        <dbReference type="PIRSR" id="PIRSR605856-51"/>
    </source>
</evidence>
<dbReference type="eggNOG" id="COG0031">
    <property type="taxonomic scope" value="Bacteria"/>
</dbReference>
<dbReference type="NCBIfam" id="TIGR01136">
    <property type="entry name" value="cysKM"/>
    <property type="match status" value="1"/>
</dbReference>
<dbReference type="InterPro" id="IPR036052">
    <property type="entry name" value="TrpB-like_PALP_sf"/>
</dbReference>
<evidence type="ECO:0000256" key="5">
    <source>
        <dbReference type="ARBA" id="ARBA00022605"/>
    </source>
</evidence>
<gene>
    <name evidence="14" type="primary">cysK</name>
    <name evidence="14" type="ordered locus">CHAB381_0889</name>
</gene>
<dbReference type="GO" id="GO:0006535">
    <property type="term" value="P:cysteine biosynthetic process from serine"/>
    <property type="evidence" value="ECO:0007669"/>
    <property type="project" value="UniProtKB-UniRule"/>
</dbReference>
<evidence type="ECO:0000256" key="10">
    <source>
        <dbReference type="PIRSR" id="PIRSR605856-50"/>
    </source>
</evidence>
<feature type="modified residue" description="N6-(pyridoxal phosphate)lysine" evidence="11">
    <location>
        <position position="42"/>
    </location>
</feature>
<keyword evidence="7 10" id="KW-0663">Pyridoxal phosphate</keyword>
<evidence type="ECO:0000256" key="7">
    <source>
        <dbReference type="ARBA" id="ARBA00022898"/>
    </source>
</evidence>
<evidence type="ECO:0000256" key="9">
    <source>
        <dbReference type="ARBA" id="ARBA00047931"/>
    </source>
</evidence>
<keyword evidence="8 12" id="KW-0198">Cysteine biosynthesis</keyword>
<name>A7I1R0_CAMHC</name>
<dbReference type="HOGENOM" id="CLU_021018_1_0_7"/>
<protein>
    <recommendedName>
        <fullName evidence="4 12">Cysteine synthase</fullName>
        <ecNumber evidence="4 12">2.5.1.47</ecNumber>
    </recommendedName>
</protein>
<dbReference type="Gene3D" id="3.40.50.1100">
    <property type="match status" value="2"/>
</dbReference>
<feature type="domain" description="Tryptophan synthase beta chain-like PALP" evidence="13">
    <location>
        <begin position="7"/>
        <end position="292"/>
    </location>
</feature>
<keyword evidence="15" id="KW-1185">Reference proteome</keyword>
<proteinExistence type="inferred from homology"/>
<dbReference type="InterPro" id="IPR001926">
    <property type="entry name" value="TrpB-like_PALP"/>
</dbReference>
<feature type="binding site" evidence="10">
    <location>
        <position position="72"/>
    </location>
    <ligand>
        <name>pyridoxal 5'-phosphate</name>
        <dbReference type="ChEBI" id="CHEBI:597326"/>
    </ligand>
</feature>
<dbReference type="PANTHER" id="PTHR10314">
    <property type="entry name" value="CYSTATHIONINE BETA-SYNTHASE"/>
    <property type="match status" value="1"/>
</dbReference>
<dbReference type="GO" id="GO:0005737">
    <property type="term" value="C:cytoplasm"/>
    <property type="evidence" value="ECO:0007669"/>
    <property type="project" value="UniProtKB-ARBA"/>
</dbReference>
<keyword evidence="6 12" id="KW-0808">Transferase</keyword>
<sequence length="304" mass="32260">MKIAKDVTELIGNTPLVRINTFGDNATIVAKAEFTNPSSSVKDRIAWGIIKDAMNKGKINEKTLIVEPTSGNTGVGLAMICAKFGLNLTLTMPSSMSVERRNLISAYGAKIVLTKPEFGMQGAVDKANELAGQNANSFIPSQFSNPANPATHFATTGPEIWEQTEGKVDIFVASFGTGGTFSGIAKFLKSKNPNIKAIAVEPASSPLLSKGNAGAHKIQGIGANFIPENLDKSLIDEVIAVSNEDAFDASRNLARYEGLLVGISSGANVYASSVVAARKKNRGKMIVTILCDTGERYLSTELFK</sequence>
<dbReference type="EC" id="2.5.1.47" evidence="4 12"/>
<dbReference type="Pfam" id="PF00291">
    <property type="entry name" value="PALP"/>
    <property type="match status" value="1"/>
</dbReference>
<evidence type="ECO:0000256" key="2">
    <source>
        <dbReference type="ARBA" id="ARBA00004962"/>
    </source>
</evidence>
<dbReference type="PROSITE" id="PS00901">
    <property type="entry name" value="CYS_SYNTHASE"/>
    <property type="match status" value="1"/>
</dbReference>
<evidence type="ECO:0000256" key="4">
    <source>
        <dbReference type="ARBA" id="ARBA00012681"/>
    </source>
</evidence>
<evidence type="ECO:0000256" key="1">
    <source>
        <dbReference type="ARBA" id="ARBA00001933"/>
    </source>
</evidence>
<dbReference type="KEGG" id="cha:CHAB381_0889"/>
<comment type="cofactor">
    <cofactor evidence="1 10 12">
        <name>pyridoxal 5'-phosphate</name>
        <dbReference type="ChEBI" id="CHEBI:597326"/>
    </cofactor>
</comment>
<evidence type="ECO:0000259" key="13">
    <source>
        <dbReference type="Pfam" id="PF00291"/>
    </source>
</evidence>
<dbReference type="CDD" id="cd01561">
    <property type="entry name" value="CBS_like"/>
    <property type="match status" value="1"/>
</dbReference>
<comment type="pathway">
    <text evidence="2">Amino-acid biosynthesis; L-cysteine biosynthesis; L-cysteine from L-serine: step 2/2.</text>
</comment>
<evidence type="ECO:0000256" key="6">
    <source>
        <dbReference type="ARBA" id="ARBA00022679"/>
    </source>
</evidence>
<dbReference type="FunFam" id="3.40.50.1100:FF:000067">
    <property type="entry name" value="Cysteine synthase"/>
    <property type="match status" value="1"/>
</dbReference>
<dbReference type="STRING" id="360107.CHAB381_0889"/>
<organism evidence="14 15">
    <name type="scientific">Campylobacter hominis (strain ATCC BAA-381 / DSM 21671 / CCUG 45161 / LMG 19568 / NCTC 13146 / CH001A)</name>
    <dbReference type="NCBI Taxonomy" id="360107"/>
    <lineage>
        <taxon>Bacteria</taxon>
        <taxon>Pseudomonadati</taxon>
        <taxon>Campylobacterota</taxon>
        <taxon>Epsilonproteobacteria</taxon>
        <taxon>Campylobacterales</taxon>
        <taxon>Campylobacteraceae</taxon>
        <taxon>Campylobacter</taxon>
    </lineage>
</organism>
<evidence type="ECO:0000256" key="8">
    <source>
        <dbReference type="ARBA" id="ARBA00023192"/>
    </source>
</evidence>
<keyword evidence="5 12" id="KW-0028">Amino-acid biosynthesis</keyword>
<dbReference type="InterPro" id="IPR005859">
    <property type="entry name" value="CysK"/>
</dbReference>
<dbReference type="UniPathway" id="UPA00136">
    <property type="reaction ID" value="UER00200"/>
</dbReference>
<dbReference type="InterPro" id="IPR050214">
    <property type="entry name" value="Cys_Synth/Cystath_Beta-Synth"/>
</dbReference>
<evidence type="ECO:0000313" key="15">
    <source>
        <dbReference type="Proteomes" id="UP000002407"/>
    </source>
</evidence>
<dbReference type="NCBIfam" id="TIGR01139">
    <property type="entry name" value="cysK"/>
    <property type="match status" value="1"/>
</dbReference>
<dbReference type="InterPro" id="IPR005856">
    <property type="entry name" value="Cys_synth"/>
</dbReference>
<dbReference type="OrthoDB" id="9805733at2"/>
<dbReference type="Proteomes" id="UP000002407">
    <property type="component" value="Chromosome"/>
</dbReference>
<reference evidence="15" key="1">
    <citation type="submission" date="2007-07" db="EMBL/GenBank/DDBJ databases">
        <title>Complete genome sequence of Campylobacter hominis ATCC BAA-381, a commensal isolated from the human gastrointestinal tract.</title>
        <authorList>
            <person name="Fouts D.E."/>
            <person name="Mongodin E.F."/>
            <person name="Puiu D."/>
            <person name="Sebastian Y."/>
            <person name="Miller W.G."/>
            <person name="Mandrell R.E."/>
            <person name="Nelson K.E."/>
        </authorList>
    </citation>
    <scope>NUCLEOTIDE SEQUENCE [LARGE SCALE GENOMIC DNA]</scope>
    <source>
        <strain evidence="15">ATCC BAA-381 / LMG 19568 / NCTC 13146 / CH001A</strain>
    </source>
</reference>
<dbReference type="EMBL" id="CP000776">
    <property type="protein sequence ID" value="ABS51739.1"/>
    <property type="molecule type" value="Genomic_DNA"/>
</dbReference>
<dbReference type="AlphaFoldDB" id="A7I1R0"/>